<dbReference type="EMBL" id="JAETYU010000017">
    <property type="protein sequence ID" value="MBL6204405.1"/>
    <property type="molecule type" value="Genomic_DNA"/>
</dbReference>
<dbReference type="RefSeq" id="WP_000893387.1">
    <property type="nucleotide sequence ID" value="NZ_BGBC01000020.1"/>
</dbReference>
<dbReference type="EMBL" id="AATCLQ010000115">
    <property type="protein sequence ID" value="EFJ6484778.1"/>
    <property type="molecule type" value="Genomic_DNA"/>
</dbReference>
<sequence>MLEQTVKNINSRFGWRNTRKLLGSSLGVTAQGLPLFIERVNSVVQHNPDLKDRIDDFWKGLIFSGNRLLSIYRITDEDVAKLQTIFTNQKKDNSPFSEKYPTPLSREELLVADTELHFAELRQDIIRDKQIDTAVFLSKAYYTEVIELDPTHLSDAGMELRANGGEIKCKTRQVTQCFNTIMLMPAEKILILTIDLSILPRSESQPQQYLVAKFIKKEAGVILNNPLELFGSIQDLYEKVDGRISHVSFITSDGNTSSLKLKPSQKCLRQDVYHHSGESASPILTKFKLGKIWDLPQSSSHILSVELILPGKRTMLDNPRIRLHEAIAKNCNNIDSIIFIVEKILDSVKSCEEKRRARSSGHK</sequence>
<dbReference type="Proteomes" id="UP000711811">
    <property type="component" value="Unassembled WGS sequence"/>
</dbReference>
<protein>
    <submittedName>
        <fullName evidence="2">Uncharacterized protein</fullName>
    </submittedName>
</protein>
<reference evidence="2" key="2">
    <citation type="submission" date="2021-01" db="EMBL/GenBank/DDBJ databases">
        <title>Genomes of Escherichia coli STEC strains from raw meat-based diets for companion animals.</title>
        <authorList>
            <person name="Stevens M.J.A."/>
            <person name="Stephan R."/>
        </authorList>
    </citation>
    <scope>NUCLEOTIDE SEQUENCE</scope>
    <source>
        <strain evidence="2">ATC7-7</strain>
    </source>
</reference>
<gene>
    <name evidence="1" type="ORF">A2J79_005254</name>
    <name evidence="2" type="ORF">JNA68_14500</name>
</gene>
<reference evidence="1" key="1">
    <citation type="submission" date="2020-02" db="EMBL/GenBank/DDBJ databases">
        <authorList>
            <person name="Ashton P.M."/>
            <person name="Dallman T."/>
            <person name="Nair S."/>
            <person name="De Pinna E."/>
            <person name="Peters T."/>
            <person name="Grant K."/>
        </authorList>
    </citation>
    <scope>NUCLEOTIDE SEQUENCE</scope>
    <source>
        <strain evidence="1">93335</strain>
    </source>
</reference>
<dbReference type="Proteomes" id="UP000655659">
    <property type="component" value="Unassembled WGS sequence"/>
</dbReference>
<accession>A0A0L0ZJB7</accession>
<organism evidence="2 3">
    <name type="scientific">Escherichia coli</name>
    <dbReference type="NCBI Taxonomy" id="562"/>
    <lineage>
        <taxon>Bacteria</taxon>
        <taxon>Pseudomonadati</taxon>
        <taxon>Pseudomonadota</taxon>
        <taxon>Gammaproteobacteria</taxon>
        <taxon>Enterobacterales</taxon>
        <taxon>Enterobacteriaceae</taxon>
        <taxon>Escherichia</taxon>
    </lineage>
</organism>
<dbReference type="AlphaFoldDB" id="A0A0L0ZJB7"/>
<evidence type="ECO:0000313" key="3">
    <source>
        <dbReference type="Proteomes" id="UP000655659"/>
    </source>
</evidence>
<evidence type="ECO:0000313" key="2">
    <source>
        <dbReference type="EMBL" id="MBL6204405.1"/>
    </source>
</evidence>
<name>A0A0L0ZJB7_ECOLX</name>
<proteinExistence type="predicted"/>
<evidence type="ECO:0000313" key="1">
    <source>
        <dbReference type="EMBL" id="EFJ6484778.1"/>
    </source>
</evidence>
<comment type="caution">
    <text evidence="2">The sequence shown here is derived from an EMBL/GenBank/DDBJ whole genome shotgun (WGS) entry which is preliminary data.</text>
</comment>